<keyword evidence="2" id="KW-0472">Membrane</keyword>
<evidence type="ECO:0000256" key="3">
    <source>
        <dbReference type="ARBA" id="ARBA00023237"/>
    </source>
</evidence>
<evidence type="ECO:0000256" key="2">
    <source>
        <dbReference type="ARBA" id="ARBA00023136"/>
    </source>
</evidence>
<keyword evidence="5" id="KW-0675">Receptor</keyword>
<gene>
    <name evidence="5" type="ORF">SAMN05421636_104447</name>
</gene>
<feature type="domain" description="Protein FecR C-terminal" evidence="4">
    <location>
        <begin position="42"/>
        <end position="109"/>
    </location>
</feature>
<proteinExistence type="predicted"/>
<evidence type="ECO:0000256" key="1">
    <source>
        <dbReference type="ARBA" id="ARBA00004442"/>
    </source>
</evidence>
<dbReference type="EMBL" id="FNAO01000004">
    <property type="protein sequence ID" value="SDE35239.1"/>
    <property type="molecule type" value="Genomic_DNA"/>
</dbReference>
<dbReference type="Gene3D" id="2.40.170.20">
    <property type="entry name" value="TonB-dependent receptor, beta-barrel domain"/>
    <property type="match status" value="1"/>
</dbReference>
<dbReference type="SUPFAM" id="SSF56935">
    <property type="entry name" value="Porins"/>
    <property type="match status" value="1"/>
</dbReference>
<sequence length="782" mass="90335">MNILFAIIRLFCTNRPLNWCVLIHIALVPISALSQDKPFHTIYFESVSLSDAIVVIEKSYDVKISYANEFVDNKVIFLKRKSRSLTEVLDEISTQCDVAFQFISNRYIVLEDIKKPLHVQNLDEVVITGYLTHGISKNWNGSFTIKPKELEILPGLTEADILTSIQELPGVISPNETATELDVRGGTPDQNQIIWDGITIYHRGNLFGMISPFNPNIAQNVIFYDKGTNPRYGERISSVIDIRTKNDIPVKKNIGFGLNGTSADAYFETPIITNKLSLSMSYRKSYQGLFESGTFQKIEQKVFQNSSILDNGTSEEKFSFQDYNIKVNYKLNKKNTLLASFIHIDNDLNHIYRYIENNTDSRNLMDSENEGYSIHWNKKWDNKINQVTKLSYSSYRLNYRFTYNGLENKISGFDKNNQIKDYDFSTEVSIPTNNNKLNLGYQTTFKNVNYAFLEVKDSISSLDENDSSINSHSLFLNYSNRNSKQWNFDIGIRANYYDKLNSFRLEPRIVLVKNLNNNLKIQATGEIRNQIIYQIEKSTPGDLSLENKLWRLANGREAPIIRSNHVSLGALYHQDGWSFDFDSYYKKNTGISFLSYPFLNETRNKHLTGEQRIFGIDFYVKKDFDRIKTWVSYSINDTDDKIDGVNNANYFTDSNEINHVISTSISYKLKQFQIALGWKWHTGRPYTLFKTETNDNTIGFSGINMEKLPIYHSLDVSSIYNFSLSKRFGIKGKVGLSIRNLYNRENILIREYTGNSVPNDPILVADYYSLRITPNVLFRVYW</sequence>
<keyword evidence="3" id="KW-0998">Cell outer membrane</keyword>
<comment type="subcellular location">
    <subcellularLocation>
        <location evidence="1">Cell outer membrane</location>
    </subcellularLocation>
</comment>
<organism evidence="5 6">
    <name type="scientific">Pricia antarctica</name>
    <dbReference type="NCBI Taxonomy" id="641691"/>
    <lineage>
        <taxon>Bacteria</taxon>
        <taxon>Pseudomonadati</taxon>
        <taxon>Bacteroidota</taxon>
        <taxon>Flavobacteriia</taxon>
        <taxon>Flavobacteriales</taxon>
        <taxon>Flavobacteriaceae</taxon>
        <taxon>Pricia</taxon>
    </lineage>
</organism>
<dbReference type="Gene3D" id="2.170.130.10">
    <property type="entry name" value="TonB-dependent receptor, plug domain"/>
    <property type="match status" value="1"/>
</dbReference>
<dbReference type="InterPro" id="IPR032508">
    <property type="entry name" value="FecR_C"/>
</dbReference>
<dbReference type="RefSeq" id="WP_394331311.1">
    <property type="nucleotide sequence ID" value="NZ_FNAO01000004.1"/>
</dbReference>
<dbReference type="Gene3D" id="3.55.50.30">
    <property type="match status" value="1"/>
</dbReference>
<dbReference type="InterPro" id="IPR036942">
    <property type="entry name" value="Beta-barrel_TonB_sf"/>
</dbReference>
<keyword evidence="6" id="KW-1185">Reference proteome</keyword>
<reference evidence="5 6" key="1">
    <citation type="submission" date="2016-10" db="EMBL/GenBank/DDBJ databases">
        <authorList>
            <person name="de Groot N.N."/>
        </authorList>
    </citation>
    <scope>NUCLEOTIDE SEQUENCE [LARGE SCALE GENOMIC DNA]</scope>
    <source>
        <strain evidence="5 6">DSM 23421</strain>
    </source>
</reference>
<dbReference type="GO" id="GO:0009279">
    <property type="term" value="C:cell outer membrane"/>
    <property type="evidence" value="ECO:0007669"/>
    <property type="project" value="UniProtKB-SubCell"/>
</dbReference>
<dbReference type="InterPro" id="IPR037066">
    <property type="entry name" value="Plug_dom_sf"/>
</dbReference>
<dbReference type="STRING" id="641691.SAMN05421636_104447"/>
<dbReference type="Pfam" id="PF16344">
    <property type="entry name" value="FecR_C"/>
    <property type="match status" value="1"/>
</dbReference>
<name>A0A1G7C7F1_9FLAO</name>
<evidence type="ECO:0000313" key="6">
    <source>
        <dbReference type="Proteomes" id="UP000199109"/>
    </source>
</evidence>
<accession>A0A1G7C7F1</accession>
<evidence type="ECO:0000313" key="5">
    <source>
        <dbReference type="EMBL" id="SDE35239.1"/>
    </source>
</evidence>
<dbReference type="Proteomes" id="UP000199109">
    <property type="component" value="Unassembled WGS sequence"/>
</dbReference>
<dbReference type="AlphaFoldDB" id="A0A1G7C7F1"/>
<evidence type="ECO:0000259" key="4">
    <source>
        <dbReference type="Pfam" id="PF16344"/>
    </source>
</evidence>
<protein>
    <submittedName>
        <fullName evidence="5">Outer membrane receptor proteins, mostly Fe transport</fullName>
    </submittedName>
</protein>